<dbReference type="Proteomes" id="UP000286482">
    <property type="component" value="Unassembled WGS sequence"/>
</dbReference>
<dbReference type="PANTHER" id="PTHR30289">
    <property type="entry name" value="UNCHARACTERIZED PROTEIN YBCL-RELATED"/>
    <property type="match status" value="1"/>
</dbReference>
<protein>
    <submittedName>
        <fullName evidence="3">YHYH protein</fullName>
    </submittedName>
</protein>
<dbReference type="AlphaFoldDB" id="A0A420EH03"/>
<dbReference type="Gene3D" id="2.60.120.260">
    <property type="entry name" value="Galactose-binding domain-like"/>
    <property type="match status" value="1"/>
</dbReference>
<feature type="region of interest" description="Disordered" evidence="1">
    <location>
        <begin position="503"/>
        <end position="541"/>
    </location>
</feature>
<sequence length="558" mass="61190">MKFPIVRFCGACWLVSTGLSGTEITSYGIDVWADNWFTAYIDGQLLLEDSVSIDTERSFNAETKQFQASLPFVLAFEIKDFKENDTGLEYIGSNRQQIGDGGFITQVTKSGSDNVVAVSNSAMRCMVIHKAPLNSSCVETSTPIAGEGSCLYQVVTAPQSWTLPSFDDSSWQPATQYTADQVRPKGGFEKIQWAPSAKLIWTADLEKDNTILCRLTVSDGSESPVGQGQDPHGDIHSHFSHFENVTSSEDQSFVSIESNGLPEHNMMVGISSWQQQVPLPQNYSGSNSWKIPLNPVLATSPLLTKDHFHKGAIAIAVNGVPIFNALNNRGEYAADIGELDNWGGHSGRADDYHYHLAPEHLEQIVGAGNPIAYALDGFPVYSQTDEHLDEYLGRFNQSGSYQYHATDYPPYLIAGFRGEVQVDSLANAPEDQVTPQPRSTPVRTADYGPLNNARISGFSKTGQSSYNLEYILNGKTHQLSYSWDENGQYQFVLSDAQGKQTVENFSRASASSSGESRKKQKAVAHDNQNSDNKSPKKYCGDGICDGTESQQQCAKDCS</sequence>
<dbReference type="InterPro" id="IPR025924">
    <property type="entry name" value="YHYH_dom"/>
</dbReference>
<dbReference type="Pfam" id="PF14240">
    <property type="entry name" value="YHYH"/>
    <property type="match status" value="1"/>
</dbReference>
<reference evidence="3 4" key="1">
    <citation type="submission" date="2018-09" db="EMBL/GenBank/DDBJ databases">
        <authorList>
            <person name="Wang Z."/>
        </authorList>
    </citation>
    <scope>NUCLEOTIDE SEQUENCE [LARGE SCALE GENOMIC DNA]</scope>
    <source>
        <strain evidence="3 4">ALS 81</strain>
    </source>
</reference>
<feature type="compositionally biased region" description="Polar residues" evidence="1">
    <location>
        <begin position="433"/>
        <end position="442"/>
    </location>
</feature>
<evidence type="ECO:0000256" key="1">
    <source>
        <dbReference type="SAM" id="MobiDB-lite"/>
    </source>
</evidence>
<evidence type="ECO:0000313" key="4">
    <source>
        <dbReference type="Proteomes" id="UP000286482"/>
    </source>
</evidence>
<accession>A0A420EH03</accession>
<name>A0A420EH03_9ALTE</name>
<dbReference type="EMBL" id="RAQO01000004">
    <property type="protein sequence ID" value="RKF19969.1"/>
    <property type="molecule type" value="Genomic_DNA"/>
</dbReference>
<dbReference type="OrthoDB" id="9797506at2"/>
<evidence type="ECO:0000259" key="2">
    <source>
        <dbReference type="Pfam" id="PF14240"/>
    </source>
</evidence>
<dbReference type="RefSeq" id="WP_120353973.1">
    <property type="nucleotide sequence ID" value="NZ_RAQO01000004.1"/>
</dbReference>
<evidence type="ECO:0000313" key="3">
    <source>
        <dbReference type="EMBL" id="RKF19969.1"/>
    </source>
</evidence>
<gene>
    <name evidence="3" type="ORF">DBZ36_05830</name>
</gene>
<keyword evidence="4" id="KW-1185">Reference proteome</keyword>
<proteinExistence type="predicted"/>
<organism evidence="3 4">
    <name type="scientific">Alginatibacterium sediminis</name>
    <dbReference type="NCBI Taxonomy" id="2164068"/>
    <lineage>
        <taxon>Bacteria</taxon>
        <taxon>Pseudomonadati</taxon>
        <taxon>Pseudomonadota</taxon>
        <taxon>Gammaproteobacteria</taxon>
        <taxon>Alteromonadales</taxon>
        <taxon>Alteromonadaceae</taxon>
        <taxon>Alginatibacterium</taxon>
    </lineage>
</organism>
<feature type="domain" description="YHYH" evidence="2">
    <location>
        <begin position="288"/>
        <end position="409"/>
    </location>
</feature>
<feature type="region of interest" description="Disordered" evidence="1">
    <location>
        <begin position="428"/>
        <end position="448"/>
    </location>
</feature>
<comment type="caution">
    <text evidence="3">The sequence shown here is derived from an EMBL/GenBank/DDBJ whole genome shotgun (WGS) entry which is preliminary data.</text>
</comment>
<dbReference type="PANTHER" id="PTHR30289:SF8">
    <property type="entry name" value="YHYH DOMAIN-CONTAINING PROTEIN"/>
    <property type="match status" value="1"/>
</dbReference>